<organism evidence="1 2">
    <name type="scientific">Fusarium decemcellulare</name>
    <dbReference type="NCBI Taxonomy" id="57161"/>
    <lineage>
        <taxon>Eukaryota</taxon>
        <taxon>Fungi</taxon>
        <taxon>Dikarya</taxon>
        <taxon>Ascomycota</taxon>
        <taxon>Pezizomycotina</taxon>
        <taxon>Sordariomycetes</taxon>
        <taxon>Hypocreomycetidae</taxon>
        <taxon>Hypocreales</taxon>
        <taxon>Nectriaceae</taxon>
        <taxon>Fusarium</taxon>
        <taxon>Fusarium decemcellulare species complex</taxon>
    </lineage>
</organism>
<sequence length="692" mass="77517">MEISRLLRRLGLRRQSDPLPHETKTTPYVYEPLEPLKREIRLVRLPPRRQRLESTSLHLIKTSLDVDIEFTALSYVWGDPSDTSAVMVDGHLFPVTKNLFAALEQLRDEQHETTMWIDALCIQQSDNKEKAWQVQLMGEIYAKATKTIVWLGSDMDMGGIAMQGFAQSAELVSSLDTDDFLRHLQQQDLADVALQSTQFGPSQVELKKLLNREYWFRTWCLQEFCISENLLLAYGEYQVDAGVFQKLTDIFLQSLAQCWYDAASTHDLLTAQGMNPAAFTTENIAGTVHGATRMFQQREQFRRQLHDPKSHGTQSLSDLLIHAFTKQSADVTLHATDPRDRIFGLLNLASDVKELGIYPDYEKSCERVFIQAWSAILAKGQADLLKYAQYGRPQAETTDAAIARPSNGARDPFVLDPYGQPSARTVCKDGEELPSWVPDWRITRDASPGDDLVNKNFAACGNKTATDWIPTGNSNTIALTGVKVDILEEVGAALTPKWVSVDSSFSHVSAFVREIKSFVEKSCLAHPKAPIYDSVAAAEAVWRIPVGDREIASRHQFHYIRATAASAERSESLFNVIEAYDQAMASDDRVSATWTWATTVQQNMGRFDLYYPAIMGYGGWKPFLSPQGFVGLGPAATEVGDVLAIFYGAKVPFVLRPQSGGQYQLLGEAYVHGIMDGEFMQAQRDEVAFHIY</sequence>
<gene>
    <name evidence="1" type="ORF">NM208_g3857</name>
</gene>
<dbReference type="Proteomes" id="UP001148629">
    <property type="component" value="Unassembled WGS sequence"/>
</dbReference>
<protein>
    <submittedName>
        <fullName evidence="1">Uncharacterized protein</fullName>
    </submittedName>
</protein>
<reference evidence="1" key="1">
    <citation type="submission" date="2022-08" db="EMBL/GenBank/DDBJ databases">
        <title>Genome Sequence of Fusarium decemcellulare.</title>
        <authorList>
            <person name="Buettner E."/>
        </authorList>
    </citation>
    <scope>NUCLEOTIDE SEQUENCE</scope>
    <source>
        <strain evidence="1">Babe19</strain>
    </source>
</reference>
<name>A0ACC1SMM3_9HYPO</name>
<evidence type="ECO:0000313" key="1">
    <source>
        <dbReference type="EMBL" id="KAJ3542905.1"/>
    </source>
</evidence>
<dbReference type="EMBL" id="JANRMS010000270">
    <property type="protein sequence ID" value="KAJ3542905.1"/>
    <property type="molecule type" value="Genomic_DNA"/>
</dbReference>
<comment type="caution">
    <text evidence="1">The sequence shown here is derived from an EMBL/GenBank/DDBJ whole genome shotgun (WGS) entry which is preliminary data.</text>
</comment>
<keyword evidence="2" id="KW-1185">Reference proteome</keyword>
<proteinExistence type="predicted"/>
<evidence type="ECO:0000313" key="2">
    <source>
        <dbReference type="Proteomes" id="UP001148629"/>
    </source>
</evidence>
<accession>A0ACC1SMM3</accession>